<dbReference type="SUPFAM" id="SSF53244">
    <property type="entry name" value="MurD-like peptide ligases, peptide-binding domain"/>
    <property type="match status" value="1"/>
</dbReference>
<dbReference type="HAMAP" id="MF_00639">
    <property type="entry name" value="MurD"/>
    <property type="match status" value="1"/>
</dbReference>
<dbReference type="InterPro" id="IPR004101">
    <property type="entry name" value="Mur_ligase_C"/>
</dbReference>
<dbReference type="STRING" id="28110.KU46_1082"/>
<evidence type="ECO:0000256" key="7">
    <source>
        <dbReference type="HAMAP-Rule" id="MF_00639"/>
    </source>
</evidence>
<evidence type="ECO:0000256" key="3">
    <source>
        <dbReference type="ARBA" id="ARBA00022490"/>
    </source>
</evidence>
<dbReference type="GO" id="GO:0005524">
    <property type="term" value="F:ATP binding"/>
    <property type="evidence" value="ECO:0007669"/>
    <property type="project" value="UniProtKB-UniRule"/>
</dbReference>
<evidence type="ECO:0000259" key="9">
    <source>
        <dbReference type="Pfam" id="PF02875"/>
    </source>
</evidence>
<comment type="pathway">
    <text evidence="2 7 8">Cell wall biogenesis; peptidoglycan biosynthesis.</text>
</comment>
<keyword evidence="7 8" id="KW-0131">Cell cycle</keyword>
<dbReference type="Proteomes" id="UP000031830">
    <property type="component" value="Chromosome"/>
</dbReference>
<dbReference type="NCBIfam" id="TIGR01087">
    <property type="entry name" value="murD"/>
    <property type="match status" value="1"/>
</dbReference>
<keyword evidence="7 8" id="KW-0132">Cell division</keyword>
<dbReference type="Gene3D" id="3.90.190.20">
    <property type="entry name" value="Mur ligase, C-terminal domain"/>
    <property type="match status" value="1"/>
</dbReference>
<dbReference type="UniPathway" id="UPA00219"/>
<dbReference type="OrthoDB" id="9809796at2"/>
<evidence type="ECO:0000256" key="1">
    <source>
        <dbReference type="ARBA" id="ARBA00004496"/>
    </source>
</evidence>
<evidence type="ECO:0000259" key="10">
    <source>
        <dbReference type="Pfam" id="PF08245"/>
    </source>
</evidence>
<keyword evidence="7 8" id="KW-0133">Cell shape</keyword>
<dbReference type="Pfam" id="PF08245">
    <property type="entry name" value="Mur_ligase_M"/>
    <property type="match status" value="1"/>
</dbReference>
<evidence type="ECO:0000256" key="8">
    <source>
        <dbReference type="RuleBase" id="RU003664"/>
    </source>
</evidence>
<evidence type="ECO:0000256" key="4">
    <source>
        <dbReference type="ARBA" id="ARBA00022598"/>
    </source>
</evidence>
<sequence>MFSFYFDNKKISKLLMVGYGSTGKSVCDFLANFIDLSVDISQNDDDFINCDLEQYDLITVSPGIPLNKSPYRVLSKFKQKIVSDIDLFYQSIRNTKAKMIAVTGSNGKSTIVTMLDFVLRDMGYKSILVGNIGTPPLNKIGEKFDYCVVEVSSFQIDLFNSVEFDLGCVVNVSPDHLDRYKNYEEYKQSKLNLAKFSKDFFVYDVHNTGIKYAGEYQIVRGSIYKDTTKLLDINETNLFGEHNLENIIVVLNIFDRFGIDISKAIASIKKFKGLKHRCEIVKNIAGVTYINDSKGTNVGATIAALNSITSSKNIILLLGGVAKGGDFSLMSKSLAKYVKYVYLYGQDKEYIENYIKDMCRYQICNDMKDAFRLASQKAQDSEIVLLSPACASFDEFSGYAERGEVFEKLVAELK</sequence>
<dbReference type="GO" id="GO:0071555">
    <property type="term" value="P:cell wall organization"/>
    <property type="evidence" value="ECO:0007669"/>
    <property type="project" value="UniProtKB-KW"/>
</dbReference>
<dbReference type="EMBL" id="CP009440">
    <property type="protein sequence ID" value="AJI53917.1"/>
    <property type="molecule type" value="Genomic_DNA"/>
</dbReference>
<dbReference type="GO" id="GO:0009252">
    <property type="term" value="P:peptidoglycan biosynthetic process"/>
    <property type="evidence" value="ECO:0007669"/>
    <property type="project" value="UniProtKB-UniRule"/>
</dbReference>
<dbReference type="GO" id="GO:0008764">
    <property type="term" value="F:UDP-N-acetylmuramoylalanine-D-glutamate ligase activity"/>
    <property type="evidence" value="ECO:0007669"/>
    <property type="project" value="UniProtKB-UniRule"/>
</dbReference>
<comment type="function">
    <text evidence="7 8">Cell wall formation. Catalyzes the addition of glutamate to the nucleotide precursor UDP-N-acetylmuramoyl-L-alanine (UMA).</text>
</comment>
<evidence type="ECO:0000313" key="11">
    <source>
        <dbReference type="EMBL" id="AJI53917.1"/>
    </source>
</evidence>
<evidence type="ECO:0000256" key="5">
    <source>
        <dbReference type="ARBA" id="ARBA00022741"/>
    </source>
</evidence>
<dbReference type="KEGG" id="fpz:LA55_546"/>
<name>A0A0B6D6N7_9GAMM</name>
<comment type="similarity">
    <text evidence="7">Belongs to the MurCDEF family.</text>
</comment>
<protein>
    <recommendedName>
        <fullName evidence="7 8">UDP-N-acetylmuramoylalanine--D-glutamate ligase</fullName>
        <ecNumber evidence="7 8">6.3.2.9</ecNumber>
    </recommendedName>
    <alternativeName>
        <fullName evidence="7">D-glutamic acid-adding enzyme</fullName>
    </alternativeName>
    <alternativeName>
        <fullName evidence="7">UDP-N-acetylmuramoyl-L-alanyl-D-glutamate synthetase</fullName>
    </alternativeName>
</protein>
<dbReference type="Gene3D" id="3.40.1190.10">
    <property type="entry name" value="Mur-like, catalytic domain"/>
    <property type="match status" value="1"/>
</dbReference>
<dbReference type="InterPro" id="IPR005762">
    <property type="entry name" value="MurD"/>
</dbReference>
<keyword evidence="7 8" id="KW-0961">Cell wall biogenesis/degradation</keyword>
<dbReference type="AlphaFoldDB" id="A0A0B6D6N7"/>
<evidence type="ECO:0000313" key="12">
    <source>
        <dbReference type="Proteomes" id="UP000031830"/>
    </source>
</evidence>
<dbReference type="PANTHER" id="PTHR43692:SF1">
    <property type="entry name" value="UDP-N-ACETYLMURAMOYLALANINE--D-GLUTAMATE LIGASE"/>
    <property type="match status" value="1"/>
</dbReference>
<gene>
    <name evidence="7 11" type="primary">murD</name>
    <name evidence="11" type="ORF">LA55_546</name>
</gene>
<reference evidence="11 12" key="1">
    <citation type="journal article" date="2015" name="Genome Announc.">
        <title>Genome sequencing of 18 francisella strains to aid in assay development and testing.</title>
        <authorList>
            <person name="Johnson S.L."/>
            <person name="Daligault H.E."/>
            <person name="Davenport K.W."/>
            <person name="Coyne S.R."/>
            <person name="Frey K.G."/>
            <person name="Koroleva G.I."/>
            <person name="Broomall S.M."/>
            <person name="Bishop-Lilly K.A."/>
            <person name="Bruce D.C."/>
            <person name="Chertkov O."/>
            <person name="Freitas T."/>
            <person name="Jaissle J."/>
            <person name="Ladner J.T."/>
            <person name="Rosenzweig C.N."/>
            <person name="Gibbons H.S."/>
            <person name="Palacios G.F."/>
            <person name="Redden C.L."/>
            <person name="Xu Y."/>
            <person name="Minogue T.D."/>
            <person name="Chain P.S."/>
        </authorList>
    </citation>
    <scope>NUCLEOTIDE SEQUENCE [LARGE SCALE GENOMIC DNA]</scope>
    <source>
        <strain evidence="11 12">GA01-2794</strain>
    </source>
</reference>
<dbReference type="GO" id="GO:0005737">
    <property type="term" value="C:cytoplasm"/>
    <property type="evidence" value="ECO:0007669"/>
    <property type="project" value="UniProtKB-SubCell"/>
</dbReference>
<keyword evidence="5 7" id="KW-0547">Nucleotide-binding</keyword>
<organism evidence="11 12">
    <name type="scientific">Francisella philomiragia</name>
    <dbReference type="NCBI Taxonomy" id="28110"/>
    <lineage>
        <taxon>Bacteria</taxon>
        <taxon>Pseudomonadati</taxon>
        <taxon>Pseudomonadota</taxon>
        <taxon>Gammaproteobacteria</taxon>
        <taxon>Thiotrichales</taxon>
        <taxon>Francisellaceae</taxon>
        <taxon>Francisella</taxon>
    </lineage>
</organism>
<keyword evidence="6 7" id="KW-0067">ATP-binding</keyword>
<keyword evidence="4 7" id="KW-0436">Ligase</keyword>
<proteinExistence type="inferred from homology"/>
<accession>A0A0B6D6N7</accession>
<dbReference type="EC" id="6.3.2.9" evidence="7 8"/>
<evidence type="ECO:0000256" key="2">
    <source>
        <dbReference type="ARBA" id="ARBA00004752"/>
    </source>
</evidence>
<dbReference type="InterPro" id="IPR036615">
    <property type="entry name" value="Mur_ligase_C_dom_sf"/>
</dbReference>
<dbReference type="GO" id="GO:0008360">
    <property type="term" value="P:regulation of cell shape"/>
    <property type="evidence" value="ECO:0007669"/>
    <property type="project" value="UniProtKB-KW"/>
</dbReference>
<keyword evidence="7 8" id="KW-0573">Peptidoglycan synthesis</keyword>
<dbReference type="Pfam" id="PF02875">
    <property type="entry name" value="Mur_ligase_C"/>
    <property type="match status" value="1"/>
</dbReference>
<dbReference type="InterPro" id="IPR036565">
    <property type="entry name" value="Mur-like_cat_sf"/>
</dbReference>
<comment type="subcellular location">
    <subcellularLocation>
        <location evidence="1 7 8">Cytoplasm</location>
    </subcellularLocation>
</comment>
<evidence type="ECO:0000256" key="6">
    <source>
        <dbReference type="ARBA" id="ARBA00022840"/>
    </source>
</evidence>
<feature type="domain" description="Mur ligase C-terminal" evidence="9">
    <location>
        <begin position="276"/>
        <end position="390"/>
    </location>
</feature>
<dbReference type="PANTHER" id="PTHR43692">
    <property type="entry name" value="UDP-N-ACETYLMURAMOYLALANINE--D-GLUTAMATE LIGASE"/>
    <property type="match status" value="1"/>
</dbReference>
<dbReference type="RefSeq" id="WP_044525779.1">
    <property type="nucleotide sequence ID" value="NZ_CP009440.1"/>
</dbReference>
<feature type="binding site" evidence="7">
    <location>
        <begin position="104"/>
        <end position="110"/>
    </location>
    <ligand>
        <name>ATP</name>
        <dbReference type="ChEBI" id="CHEBI:30616"/>
    </ligand>
</feature>
<comment type="catalytic activity">
    <reaction evidence="7 8">
        <text>UDP-N-acetyl-alpha-D-muramoyl-L-alanine + D-glutamate + ATP = UDP-N-acetyl-alpha-D-muramoyl-L-alanyl-D-glutamate + ADP + phosphate + H(+)</text>
        <dbReference type="Rhea" id="RHEA:16429"/>
        <dbReference type="ChEBI" id="CHEBI:15378"/>
        <dbReference type="ChEBI" id="CHEBI:29986"/>
        <dbReference type="ChEBI" id="CHEBI:30616"/>
        <dbReference type="ChEBI" id="CHEBI:43474"/>
        <dbReference type="ChEBI" id="CHEBI:83898"/>
        <dbReference type="ChEBI" id="CHEBI:83900"/>
        <dbReference type="ChEBI" id="CHEBI:456216"/>
        <dbReference type="EC" id="6.3.2.9"/>
    </reaction>
</comment>
<feature type="domain" description="Mur ligase central" evidence="10">
    <location>
        <begin position="102"/>
        <end position="206"/>
    </location>
</feature>
<dbReference type="InterPro" id="IPR013221">
    <property type="entry name" value="Mur_ligase_cen"/>
</dbReference>
<dbReference type="SUPFAM" id="SSF53623">
    <property type="entry name" value="MurD-like peptide ligases, catalytic domain"/>
    <property type="match status" value="1"/>
</dbReference>
<dbReference type="GO" id="GO:0051301">
    <property type="term" value="P:cell division"/>
    <property type="evidence" value="ECO:0007669"/>
    <property type="project" value="UniProtKB-KW"/>
</dbReference>
<keyword evidence="3 7" id="KW-0963">Cytoplasm</keyword>